<protein>
    <submittedName>
        <fullName evidence="1">Uncharacterized protein</fullName>
    </submittedName>
</protein>
<dbReference type="AlphaFoldDB" id="A0A1Y2L2R7"/>
<dbReference type="Proteomes" id="UP000193391">
    <property type="component" value="Unassembled WGS sequence"/>
</dbReference>
<reference evidence="1 2" key="1">
    <citation type="submission" date="2014-03" db="EMBL/GenBank/DDBJ databases">
        <title>The draft genome sequence of Thalassospira mesophila JCM 18969.</title>
        <authorList>
            <person name="Lai Q."/>
            <person name="Shao Z."/>
        </authorList>
    </citation>
    <scope>NUCLEOTIDE SEQUENCE [LARGE SCALE GENOMIC DNA]</scope>
    <source>
        <strain evidence="1 2">JCM 18969</strain>
    </source>
</reference>
<sequence>MKRPKTACVFGLFYVFAPVLVKTRRNRASMAGQNANITIFSYRYRPIKCVKHEWLLAQQTQALILL</sequence>
<comment type="caution">
    <text evidence="1">The sequence shown here is derived from an EMBL/GenBank/DDBJ whole genome shotgun (WGS) entry which is preliminary data.</text>
</comment>
<gene>
    <name evidence="1" type="ORF">TMES_11765</name>
</gene>
<name>A0A1Y2L2R7_9PROT</name>
<proteinExistence type="predicted"/>
<accession>A0A1Y2L2R7</accession>
<dbReference type="STRING" id="1293891.TMES_11765"/>
<evidence type="ECO:0000313" key="2">
    <source>
        <dbReference type="Proteomes" id="UP000193391"/>
    </source>
</evidence>
<dbReference type="EMBL" id="JFKA01000004">
    <property type="protein sequence ID" value="OSQ38480.1"/>
    <property type="molecule type" value="Genomic_DNA"/>
</dbReference>
<evidence type="ECO:0000313" key="1">
    <source>
        <dbReference type="EMBL" id="OSQ38480.1"/>
    </source>
</evidence>
<organism evidence="1 2">
    <name type="scientific">Thalassospira mesophila</name>
    <dbReference type="NCBI Taxonomy" id="1293891"/>
    <lineage>
        <taxon>Bacteria</taxon>
        <taxon>Pseudomonadati</taxon>
        <taxon>Pseudomonadota</taxon>
        <taxon>Alphaproteobacteria</taxon>
        <taxon>Rhodospirillales</taxon>
        <taxon>Thalassospiraceae</taxon>
        <taxon>Thalassospira</taxon>
    </lineage>
</organism>
<keyword evidence="2" id="KW-1185">Reference proteome</keyword>